<evidence type="ECO:0000256" key="4">
    <source>
        <dbReference type="ARBA" id="ARBA00022840"/>
    </source>
</evidence>
<dbReference type="Pfam" id="PF13307">
    <property type="entry name" value="Helicase_C_2"/>
    <property type="match status" value="1"/>
</dbReference>
<evidence type="ECO:0000313" key="11">
    <source>
        <dbReference type="Proteomes" id="UP000584867"/>
    </source>
</evidence>
<proteinExistence type="inferred from homology"/>
<keyword evidence="10" id="KW-0347">Helicase</keyword>
<dbReference type="GO" id="GO:0005524">
    <property type="term" value="F:ATP binding"/>
    <property type="evidence" value="ECO:0007669"/>
    <property type="project" value="UniProtKB-KW"/>
</dbReference>
<dbReference type="GO" id="GO:0043139">
    <property type="term" value="F:5'-3' DNA helicase activity"/>
    <property type="evidence" value="ECO:0007669"/>
    <property type="project" value="UniProtKB-EC"/>
</dbReference>
<protein>
    <recommendedName>
        <fullName evidence="6">DNA 5'-3' helicase</fullName>
        <ecNumber evidence="6">5.6.2.3</ecNumber>
    </recommendedName>
</protein>
<comment type="cofactor">
    <cofactor evidence="1">
        <name>[4Fe-4S] cluster</name>
        <dbReference type="ChEBI" id="CHEBI:49883"/>
    </cofactor>
</comment>
<dbReference type="EMBL" id="JACHIO010000014">
    <property type="protein sequence ID" value="MBB5064990.1"/>
    <property type="molecule type" value="Genomic_DNA"/>
</dbReference>
<dbReference type="PANTHER" id="PTHR11472">
    <property type="entry name" value="DNA REPAIR DEAD HELICASE RAD3/XP-D SUBFAMILY MEMBER"/>
    <property type="match status" value="1"/>
</dbReference>
<dbReference type="PROSITE" id="PS51193">
    <property type="entry name" value="HELICASE_ATP_BIND_2"/>
    <property type="match status" value="1"/>
</dbReference>
<feature type="coiled-coil region" evidence="8">
    <location>
        <begin position="340"/>
        <end position="367"/>
    </location>
</feature>
<comment type="caution">
    <text evidence="10">The sequence shown here is derived from an EMBL/GenBank/DDBJ whole genome shotgun (WGS) entry which is preliminary data.</text>
</comment>
<evidence type="ECO:0000256" key="8">
    <source>
        <dbReference type="SAM" id="Coils"/>
    </source>
</evidence>
<name>A0A7W7ZRT4_9BACT</name>
<evidence type="ECO:0000256" key="6">
    <source>
        <dbReference type="ARBA" id="ARBA00044969"/>
    </source>
</evidence>
<dbReference type="InterPro" id="IPR011545">
    <property type="entry name" value="DEAD/DEAH_box_helicase_dom"/>
</dbReference>
<dbReference type="EC" id="5.6.2.3" evidence="6"/>
<evidence type="ECO:0000313" key="10">
    <source>
        <dbReference type="EMBL" id="MBB5064990.1"/>
    </source>
</evidence>
<accession>A0A7W7ZRT4</accession>
<dbReference type="InterPro" id="IPR006555">
    <property type="entry name" value="ATP-dep_Helicase_C"/>
</dbReference>
<feature type="domain" description="Helicase ATP-binding" evidence="9">
    <location>
        <begin position="31"/>
        <end position="302"/>
    </location>
</feature>
<keyword evidence="8" id="KW-0175">Coiled coil</keyword>
<evidence type="ECO:0000259" key="9">
    <source>
        <dbReference type="PROSITE" id="PS51193"/>
    </source>
</evidence>
<dbReference type="GO" id="GO:0003676">
    <property type="term" value="F:nucleic acid binding"/>
    <property type="evidence" value="ECO:0007669"/>
    <property type="project" value="InterPro"/>
</dbReference>
<dbReference type="AlphaFoldDB" id="A0A7W7ZRT4"/>
<dbReference type="InterPro" id="IPR014013">
    <property type="entry name" value="Helic_SF1/SF2_ATP-bd_DinG/Rad3"/>
</dbReference>
<organism evidence="10 11">
    <name type="scientific">Granulicella mallensis</name>
    <dbReference type="NCBI Taxonomy" id="940614"/>
    <lineage>
        <taxon>Bacteria</taxon>
        <taxon>Pseudomonadati</taxon>
        <taxon>Acidobacteriota</taxon>
        <taxon>Terriglobia</taxon>
        <taxon>Terriglobales</taxon>
        <taxon>Acidobacteriaceae</taxon>
        <taxon>Granulicella</taxon>
    </lineage>
</organism>
<evidence type="ECO:0000256" key="7">
    <source>
        <dbReference type="ARBA" id="ARBA00048954"/>
    </source>
</evidence>
<dbReference type="Proteomes" id="UP000584867">
    <property type="component" value="Unassembled WGS sequence"/>
</dbReference>
<dbReference type="RefSeq" id="WP_184257347.1">
    <property type="nucleotide sequence ID" value="NZ_JACHIO010000014.1"/>
</dbReference>
<dbReference type="GO" id="GO:0006281">
    <property type="term" value="P:DNA repair"/>
    <property type="evidence" value="ECO:0007669"/>
    <property type="project" value="TreeGrafter"/>
</dbReference>
<dbReference type="SUPFAM" id="SSF52540">
    <property type="entry name" value="P-loop containing nucleoside triphosphate hydrolases"/>
    <property type="match status" value="2"/>
</dbReference>
<dbReference type="InterPro" id="IPR045028">
    <property type="entry name" value="DinG/Rad3-like"/>
</dbReference>
<comment type="catalytic activity">
    <reaction evidence="7">
        <text>ATP + H2O = ADP + phosphate + H(+)</text>
        <dbReference type="Rhea" id="RHEA:13065"/>
        <dbReference type="ChEBI" id="CHEBI:15377"/>
        <dbReference type="ChEBI" id="CHEBI:15378"/>
        <dbReference type="ChEBI" id="CHEBI:30616"/>
        <dbReference type="ChEBI" id="CHEBI:43474"/>
        <dbReference type="ChEBI" id="CHEBI:456216"/>
        <dbReference type="EC" id="5.6.2.3"/>
    </reaction>
</comment>
<comment type="similarity">
    <text evidence="5">Belongs to the helicase family. DinG subfamily.</text>
</comment>
<dbReference type="Gene3D" id="3.40.50.300">
    <property type="entry name" value="P-loop containing nucleotide triphosphate hydrolases"/>
    <property type="match status" value="2"/>
</dbReference>
<keyword evidence="3 10" id="KW-0378">Hydrolase</keyword>
<gene>
    <name evidence="10" type="ORF">HDF15_003353</name>
</gene>
<dbReference type="InterPro" id="IPR014001">
    <property type="entry name" value="Helicase_ATP-bd"/>
</dbReference>
<dbReference type="SMART" id="SM00491">
    <property type="entry name" value="HELICc2"/>
    <property type="match status" value="1"/>
</dbReference>
<dbReference type="PANTHER" id="PTHR11472:SF34">
    <property type="entry name" value="REGULATOR OF TELOMERE ELONGATION HELICASE 1"/>
    <property type="match status" value="1"/>
</dbReference>
<evidence type="ECO:0000256" key="3">
    <source>
        <dbReference type="ARBA" id="ARBA00022801"/>
    </source>
</evidence>
<evidence type="ECO:0000256" key="2">
    <source>
        <dbReference type="ARBA" id="ARBA00022741"/>
    </source>
</evidence>
<sequence>MSSATPLPAMHQAPPEQKLPSLYDFFHPGGLLAKSSLAFEHRPGQYLMAKTIEQCFADRRHLIAEAGTGTGKTLAYLLPALRRAREQKQRIIISTGTKNLQEQLYFKDIPFLESLLGPLKVCYMKGRANYLCKQKLYALRDNPILSGLEEIDQFHHILKWERTTETGDRSEIDALPEQSPLWHKLDARSEVCLGQSCPNWEPCFVTGMRRKALESDIVIVNHHLFFADLSIKQQAAGAPDAGILPEAAAVIFDEAHELEDVASQYFGIALSNARFDELARDTESMLRAKGVSTSAIESATQTIRERSKLFFGSLPAGPSHLGRLEFIDRADFLESRGDAYLGASNALQRLEGELERLREVEEAAGLRKRAADIRNHMKFLLESEDPNTVFWIERRATSGLRNAARNARLVEPSQAPPPQAFSTHLQATPIDVSTLLAETLFTHYPSVILTSATLTVAGADGVPSFAHLKKRLGIPFPKELVVPSHFDYAKQALLYLPPTMPDPRHADFIAQATEKTRRVLEISRGRAFCLFTSYAQMREMHERLLAQLPYPLLMQGSAPRHVLLQQFRETPNAVLFGTSSFWQGIDVQGEQLSCVIIDKLPFAVPSDPIMKARTDAITAAGGNAFNDLQVPQAVIALKQGFGRLIRSLSDRGVLMLLDPRIRTTRYGATFLDSLPPYRRTEEIGEVEKFFEAL</sequence>
<keyword evidence="4" id="KW-0067">ATP-binding</keyword>
<evidence type="ECO:0000256" key="1">
    <source>
        <dbReference type="ARBA" id="ARBA00001966"/>
    </source>
</evidence>
<evidence type="ECO:0000256" key="5">
    <source>
        <dbReference type="ARBA" id="ARBA00038058"/>
    </source>
</evidence>
<dbReference type="GO" id="GO:0016818">
    <property type="term" value="F:hydrolase activity, acting on acid anhydrides, in phosphorus-containing anhydrides"/>
    <property type="evidence" value="ECO:0007669"/>
    <property type="project" value="InterPro"/>
</dbReference>
<dbReference type="SMART" id="SM00487">
    <property type="entry name" value="DEXDc"/>
    <property type="match status" value="1"/>
</dbReference>
<dbReference type="FunFam" id="3.40.50.300:FF:000437">
    <property type="entry name" value="ATP-dependent DNA helicase DinG"/>
    <property type="match status" value="1"/>
</dbReference>
<dbReference type="Pfam" id="PF00270">
    <property type="entry name" value="DEAD"/>
    <property type="match status" value="1"/>
</dbReference>
<reference evidence="10 11" key="1">
    <citation type="submission" date="2020-08" db="EMBL/GenBank/DDBJ databases">
        <title>Genomic Encyclopedia of Type Strains, Phase IV (KMG-V): Genome sequencing to study the core and pangenomes of soil and plant-associated prokaryotes.</title>
        <authorList>
            <person name="Whitman W."/>
        </authorList>
    </citation>
    <scope>NUCLEOTIDE SEQUENCE [LARGE SCALE GENOMIC DNA]</scope>
    <source>
        <strain evidence="10 11">X5P3</strain>
    </source>
</reference>
<keyword evidence="2" id="KW-0547">Nucleotide-binding</keyword>
<dbReference type="InterPro" id="IPR027417">
    <property type="entry name" value="P-loop_NTPase"/>
</dbReference>